<keyword evidence="1" id="KW-0012">Acyltransferase</keyword>
<organism evidence="1 2">
    <name type="scientific">Malassezia nana</name>
    <dbReference type="NCBI Taxonomy" id="180528"/>
    <lineage>
        <taxon>Eukaryota</taxon>
        <taxon>Fungi</taxon>
        <taxon>Dikarya</taxon>
        <taxon>Basidiomycota</taxon>
        <taxon>Ustilaginomycotina</taxon>
        <taxon>Malasseziomycetes</taxon>
        <taxon>Malasseziales</taxon>
        <taxon>Malasseziaceae</taxon>
        <taxon>Malassezia</taxon>
    </lineage>
</organism>
<dbReference type="InterPro" id="IPR019193">
    <property type="entry name" value="UBQ-conj_enz_E2-bd_prot"/>
</dbReference>
<reference evidence="1" key="1">
    <citation type="submission" date="2023-03" db="EMBL/GenBank/DDBJ databases">
        <title>Mating type loci evolution in Malassezia.</title>
        <authorList>
            <person name="Coelho M.A."/>
        </authorList>
    </citation>
    <scope>NUCLEOTIDE SEQUENCE</scope>
    <source>
        <strain evidence="1">CBS 9557</strain>
    </source>
</reference>
<dbReference type="GO" id="GO:0000151">
    <property type="term" value="C:ubiquitin ligase complex"/>
    <property type="evidence" value="ECO:0007669"/>
    <property type="project" value="TreeGrafter"/>
</dbReference>
<keyword evidence="1" id="KW-0808">Transferase</keyword>
<dbReference type="EMBL" id="CP119892">
    <property type="protein sequence ID" value="WFD25231.1"/>
    <property type="molecule type" value="Genomic_DNA"/>
</dbReference>
<dbReference type="GO" id="GO:0031624">
    <property type="term" value="F:ubiquitin conjugating enzyme binding"/>
    <property type="evidence" value="ECO:0007669"/>
    <property type="project" value="TreeGrafter"/>
</dbReference>
<dbReference type="GO" id="GO:0043161">
    <property type="term" value="P:proteasome-mediated ubiquitin-dependent protein catabolic process"/>
    <property type="evidence" value="ECO:0007669"/>
    <property type="project" value="TreeGrafter"/>
</dbReference>
<dbReference type="GO" id="GO:0000209">
    <property type="term" value="P:protein polyubiquitination"/>
    <property type="evidence" value="ECO:0007669"/>
    <property type="project" value="TreeGrafter"/>
</dbReference>
<dbReference type="GO" id="GO:0061630">
    <property type="term" value="F:ubiquitin protein ligase activity"/>
    <property type="evidence" value="ECO:0007669"/>
    <property type="project" value="UniProtKB-EC"/>
</dbReference>
<gene>
    <name evidence="1" type="ORF">MNAN1_000198</name>
</gene>
<dbReference type="GO" id="GO:0005829">
    <property type="term" value="C:cytosol"/>
    <property type="evidence" value="ECO:0007669"/>
    <property type="project" value="TreeGrafter"/>
</dbReference>
<dbReference type="PANTHER" id="PTHR31531">
    <property type="entry name" value="E3 UBIQUITIN-PROTEIN LIGASE E3D FAMILY MEMBER"/>
    <property type="match status" value="1"/>
</dbReference>
<dbReference type="EC" id="2.3.2.26" evidence="1"/>
<dbReference type="GO" id="GO:0051865">
    <property type="term" value="P:protein autoubiquitination"/>
    <property type="evidence" value="ECO:0007669"/>
    <property type="project" value="TreeGrafter"/>
</dbReference>
<accession>A0AAF0EM40</accession>
<protein>
    <submittedName>
        <fullName evidence="1">HECT-type E3 ubiquitin transferase</fullName>
        <ecNumber evidence="1">2.3.2.26</ecNumber>
    </submittedName>
</protein>
<dbReference type="GO" id="GO:0030332">
    <property type="term" value="F:cyclin binding"/>
    <property type="evidence" value="ECO:0007669"/>
    <property type="project" value="TreeGrafter"/>
</dbReference>
<dbReference type="PANTHER" id="PTHR31531:SF2">
    <property type="entry name" value="E3 UBIQUITIN-PROTEIN LIGASE E3D"/>
    <property type="match status" value="1"/>
</dbReference>
<evidence type="ECO:0000313" key="1">
    <source>
        <dbReference type="EMBL" id="WFD25231.1"/>
    </source>
</evidence>
<evidence type="ECO:0000313" key="2">
    <source>
        <dbReference type="Proteomes" id="UP001213623"/>
    </source>
</evidence>
<sequence length="351" mass="38328">MSAPAAASRARVQGQTSVALEYQRHIHRASVLVRTDPTLSLLGSLVDVSWPLIPGVYTALWEDGFVATIPATPQPARAVFSASWLQSWQACASVQCACCAAVLVDFPTHANLRALPSESWEELVDAWMCHGDQKLNTSVTRGRESVGSARIPAASDVWVGSFLVKTSSAHLRPGAVHVSPAKQSTCWENASHMLSCCACGVTLGAALAIPGPEPVVLQWFPFRVLPGGGQRPQEWLCQVLCQYLLEQKERQAVHHFLLADIHHDDMRPRLLLWLFQPLLALQIPGEPLRSVSKILFREAPAAPPGPHSILLLPEDACNEITQALQASAQVYPDSRRALGEWQVGWLSRSID</sequence>
<dbReference type="GO" id="GO:0005634">
    <property type="term" value="C:nucleus"/>
    <property type="evidence" value="ECO:0007669"/>
    <property type="project" value="TreeGrafter"/>
</dbReference>
<dbReference type="AlphaFoldDB" id="A0AAF0EM40"/>
<dbReference type="Pfam" id="PF09814">
    <property type="entry name" value="HECT_2"/>
    <property type="match status" value="1"/>
</dbReference>
<keyword evidence="2" id="KW-1185">Reference proteome</keyword>
<proteinExistence type="predicted"/>
<dbReference type="GO" id="GO:0006513">
    <property type="term" value="P:protein monoubiquitination"/>
    <property type="evidence" value="ECO:0007669"/>
    <property type="project" value="TreeGrafter"/>
</dbReference>
<name>A0AAF0EM40_9BASI</name>
<dbReference type="Proteomes" id="UP001213623">
    <property type="component" value="Chromosome 1"/>
</dbReference>